<protein>
    <submittedName>
        <fullName evidence="3">VOC family protein</fullName>
    </submittedName>
</protein>
<reference evidence="3" key="1">
    <citation type="submission" date="2021-01" db="EMBL/GenBank/DDBJ databases">
        <title>YIM 132084 draft genome.</title>
        <authorList>
            <person name="An D."/>
        </authorList>
    </citation>
    <scope>NUCLEOTIDE SEQUENCE</scope>
    <source>
        <strain evidence="3">YIM 132084</strain>
    </source>
</reference>
<organism evidence="3 4">
    <name type="scientific">Nakamurella leprariae</name>
    <dbReference type="NCBI Taxonomy" id="2803911"/>
    <lineage>
        <taxon>Bacteria</taxon>
        <taxon>Bacillati</taxon>
        <taxon>Actinomycetota</taxon>
        <taxon>Actinomycetes</taxon>
        <taxon>Nakamurellales</taxon>
        <taxon>Nakamurellaceae</taxon>
        <taxon>Nakamurella</taxon>
    </lineage>
</organism>
<dbReference type="InterPro" id="IPR029068">
    <property type="entry name" value="Glyas_Bleomycin-R_OHBP_Dase"/>
</dbReference>
<dbReference type="Proteomes" id="UP000663792">
    <property type="component" value="Unassembled WGS sequence"/>
</dbReference>
<feature type="region of interest" description="Disordered" evidence="1">
    <location>
        <begin position="1"/>
        <end position="21"/>
    </location>
</feature>
<dbReference type="Pfam" id="PF00903">
    <property type="entry name" value="Glyoxalase"/>
    <property type="match status" value="1"/>
</dbReference>
<dbReference type="PROSITE" id="PS51819">
    <property type="entry name" value="VOC"/>
    <property type="match status" value="1"/>
</dbReference>
<name>A0A938YDW7_9ACTN</name>
<feature type="compositionally biased region" description="Basic and acidic residues" evidence="1">
    <location>
        <begin position="1"/>
        <end position="14"/>
    </location>
</feature>
<dbReference type="PANTHER" id="PTHR34109">
    <property type="entry name" value="BNAUNNG04460D PROTEIN-RELATED"/>
    <property type="match status" value="1"/>
</dbReference>
<dbReference type="Gene3D" id="3.30.720.110">
    <property type="match status" value="1"/>
</dbReference>
<feature type="domain" description="VOC" evidence="2">
    <location>
        <begin position="21"/>
        <end position="142"/>
    </location>
</feature>
<dbReference type="Gene3D" id="3.30.720.120">
    <property type="match status" value="1"/>
</dbReference>
<accession>A0A938YDW7</accession>
<dbReference type="AlphaFoldDB" id="A0A938YDW7"/>
<evidence type="ECO:0000313" key="4">
    <source>
        <dbReference type="Proteomes" id="UP000663792"/>
    </source>
</evidence>
<dbReference type="InterPro" id="IPR037523">
    <property type="entry name" value="VOC_core"/>
</dbReference>
<dbReference type="SUPFAM" id="SSF54593">
    <property type="entry name" value="Glyoxalase/Bleomycin resistance protein/Dihydroxybiphenyl dioxygenase"/>
    <property type="match status" value="1"/>
</dbReference>
<sequence>MTENRTDLQTDRRTATSTPAPQVWPALRARNARGLIDFLTTAFDFRVVTVHGDGDRVEHAELAGPAGGGVMLGSVRDDPEDRWPVPPGSGSVYVVVDDVPALHRRAAVAGAEILEAPVERDYGSTEFTARDPEGNLWSFGTYRGADWS</sequence>
<dbReference type="RefSeq" id="WP_205261874.1">
    <property type="nucleotide sequence ID" value="NZ_JAERWK010000021.1"/>
</dbReference>
<proteinExistence type="predicted"/>
<keyword evidence="4" id="KW-1185">Reference proteome</keyword>
<comment type="caution">
    <text evidence="3">The sequence shown here is derived from an EMBL/GenBank/DDBJ whole genome shotgun (WGS) entry which is preliminary data.</text>
</comment>
<dbReference type="PANTHER" id="PTHR34109:SF1">
    <property type="entry name" value="VOC DOMAIN-CONTAINING PROTEIN"/>
    <property type="match status" value="1"/>
</dbReference>
<evidence type="ECO:0000259" key="2">
    <source>
        <dbReference type="PROSITE" id="PS51819"/>
    </source>
</evidence>
<dbReference type="InterPro" id="IPR004360">
    <property type="entry name" value="Glyas_Fos-R_dOase_dom"/>
</dbReference>
<gene>
    <name evidence="3" type="ORF">JL106_16655</name>
</gene>
<evidence type="ECO:0000256" key="1">
    <source>
        <dbReference type="SAM" id="MobiDB-lite"/>
    </source>
</evidence>
<evidence type="ECO:0000313" key="3">
    <source>
        <dbReference type="EMBL" id="MBM9468917.1"/>
    </source>
</evidence>
<dbReference type="EMBL" id="JAERWK010000021">
    <property type="protein sequence ID" value="MBM9468917.1"/>
    <property type="molecule type" value="Genomic_DNA"/>
</dbReference>